<name>A0A9X9A678_BACCE</name>
<dbReference type="Proteomes" id="UP000308444">
    <property type="component" value="Unassembled WGS sequence"/>
</dbReference>
<dbReference type="Pfam" id="PF08349">
    <property type="entry name" value="DUF1722"/>
    <property type="match status" value="1"/>
</dbReference>
<feature type="non-terminal residue" evidence="2">
    <location>
        <position position="1"/>
    </location>
</feature>
<accession>A0A9X9A678</accession>
<dbReference type="EMBL" id="SZOH01001929">
    <property type="protein sequence ID" value="TKI98298.1"/>
    <property type="molecule type" value="Genomic_DNA"/>
</dbReference>
<dbReference type="InterPro" id="IPR013560">
    <property type="entry name" value="DUF1722"/>
</dbReference>
<evidence type="ECO:0000259" key="1">
    <source>
        <dbReference type="Pfam" id="PF08349"/>
    </source>
</evidence>
<protein>
    <submittedName>
        <fullName evidence="2">DUF1722 domain-containing protein</fullName>
    </submittedName>
</protein>
<comment type="caution">
    <text evidence="2">The sequence shown here is derived from an EMBL/GenBank/DDBJ whole genome shotgun (WGS) entry which is preliminary data.</text>
</comment>
<gene>
    <name evidence="2" type="ORF">FC695_24400</name>
</gene>
<evidence type="ECO:0000313" key="3">
    <source>
        <dbReference type="Proteomes" id="UP000308444"/>
    </source>
</evidence>
<reference evidence="2 3" key="1">
    <citation type="journal article" date="2019" name="Environ. Microbiol.">
        <title>An active ?-lactamase is a part of an orchestrated cell wall stress resistance network of Bacillus subtilis and related rhizosphere species.</title>
        <authorList>
            <person name="Bucher T."/>
            <person name="Keren-Paz A."/>
            <person name="Hausser J."/>
            <person name="Olender T."/>
            <person name="Cytryn E."/>
            <person name="Kolodkin-Gal I."/>
        </authorList>
    </citation>
    <scope>NUCLEOTIDE SEQUENCE [LARGE SCALE GENOMIC DNA]</scope>
    <source>
        <strain evidence="2 3">I32</strain>
    </source>
</reference>
<feature type="domain" description="DUF1722" evidence="1">
    <location>
        <begin position="2"/>
        <end position="36"/>
    </location>
</feature>
<sequence>AEKKIPLSSLLTILKSWAIRFDEKYLLRQTYFEPYPEALVEISDSGKGRDY</sequence>
<proteinExistence type="predicted"/>
<dbReference type="AlphaFoldDB" id="A0A9X9A678"/>
<evidence type="ECO:0000313" key="2">
    <source>
        <dbReference type="EMBL" id="TKI98298.1"/>
    </source>
</evidence>
<organism evidence="2 3">
    <name type="scientific">Bacillus cereus</name>
    <dbReference type="NCBI Taxonomy" id="1396"/>
    <lineage>
        <taxon>Bacteria</taxon>
        <taxon>Bacillati</taxon>
        <taxon>Bacillota</taxon>
        <taxon>Bacilli</taxon>
        <taxon>Bacillales</taxon>
        <taxon>Bacillaceae</taxon>
        <taxon>Bacillus</taxon>
        <taxon>Bacillus cereus group</taxon>
    </lineage>
</organism>